<accession>A0A845UJM7</accession>
<dbReference type="EMBL" id="WNJL01000060">
    <property type="protein sequence ID" value="NDU44004.1"/>
    <property type="molecule type" value="Genomic_DNA"/>
</dbReference>
<dbReference type="InterPro" id="IPR006076">
    <property type="entry name" value="FAD-dep_OxRdtase"/>
</dbReference>
<dbReference type="RefSeq" id="WP_163099652.1">
    <property type="nucleotide sequence ID" value="NZ_CP127523.1"/>
</dbReference>
<dbReference type="PANTHER" id="PTHR13847:SF289">
    <property type="entry name" value="GLYCINE OXIDASE"/>
    <property type="match status" value="1"/>
</dbReference>
<sequence length="383" mass="41803">MGTEVSPPAGVLLVGGGVVGLLSAVKLAEAGLRVTILEQGRIGREASWAGAGILSPLYPWRYPPALLQLALYGMQRYGRLAATLFEQTGVDPEWNPSGLFILDGSQEKIPDDVLNWAKAWGLDWRLESSKRDDQCSLPEAKALWCPEVAQVRNPRLLAALAARCRQVGVHLEEDITVTGFRQRQGRLRGVETSRGFIPAERSIVAAGAWSGMLLRETGNPPNILPVRGQMLLLQGKPGNLSTMVMRDHRYLVQRRDGLFLVGSTSELVGFDKSTTSVARQELWDFACAVFPDIVHAPLLRQWSGLRPGSQDNIPYIGPLPGWEGLFVAAGHFRYGLTNALATADILVALLTEAPTPLDITPYALSAQRLTRNPSPEHESALHL</sequence>
<evidence type="ECO:0000259" key="2">
    <source>
        <dbReference type="Pfam" id="PF01266"/>
    </source>
</evidence>
<gene>
    <name evidence="3" type="ORF">GL267_15650</name>
</gene>
<dbReference type="Gene3D" id="3.30.9.10">
    <property type="entry name" value="D-Amino Acid Oxidase, subunit A, domain 2"/>
    <property type="match status" value="1"/>
</dbReference>
<dbReference type="SUPFAM" id="SSF51905">
    <property type="entry name" value="FAD/NAD(P)-binding domain"/>
    <property type="match status" value="1"/>
</dbReference>
<dbReference type="Pfam" id="PF01266">
    <property type="entry name" value="DAO"/>
    <property type="match status" value="1"/>
</dbReference>
<feature type="domain" description="FAD dependent oxidoreductase" evidence="2">
    <location>
        <begin position="11"/>
        <end position="348"/>
    </location>
</feature>
<dbReference type="Gene3D" id="3.50.50.60">
    <property type="entry name" value="FAD/NAD(P)-binding domain"/>
    <property type="match status" value="1"/>
</dbReference>
<dbReference type="PANTHER" id="PTHR13847">
    <property type="entry name" value="SARCOSINE DEHYDROGENASE-RELATED"/>
    <property type="match status" value="1"/>
</dbReference>
<protein>
    <submittedName>
        <fullName evidence="3">FAD-dependent oxidoreductase</fullName>
    </submittedName>
</protein>
<dbReference type="GO" id="GO:0016491">
    <property type="term" value="F:oxidoreductase activity"/>
    <property type="evidence" value="ECO:0007669"/>
    <property type="project" value="UniProtKB-KW"/>
</dbReference>
<reference evidence="3" key="1">
    <citation type="submission" date="2019-11" db="EMBL/GenBank/DDBJ databases">
        <title>Acidithiobacillus ferrianus sp. nov.: a facultatively anaerobic and extremely acidophilic chemolithoautotroph.</title>
        <authorList>
            <person name="Norris P.R."/>
            <person name="Falagan C."/>
            <person name="Moya-Beltran A."/>
            <person name="Castro M."/>
            <person name="Quatrini R."/>
            <person name="Johnson D.B."/>
        </authorList>
    </citation>
    <scope>NUCLEOTIDE SEQUENCE [LARGE SCALE GENOMIC DNA]</scope>
    <source>
        <strain evidence="3">MG</strain>
    </source>
</reference>
<dbReference type="InterPro" id="IPR036188">
    <property type="entry name" value="FAD/NAD-bd_sf"/>
</dbReference>
<comment type="caution">
    <text evidence="3">The sequence shown here is derived from an EMBL/GenBank/DDBJ whole genome shotgun (WGS) entry which is preliminary data.</text>
</comment>
<dbReference type="SUPFAM" id="SSF54373">
    <property type="entry name" value="FAD-linked reductases, C-terminal domain"/>
    <property type="match status" value="1"/>
</dbReference>
<evidence type="ECO:0000256" key="1">
    <source>
        <dbReference type="ARBA" id="ARBA00023002"/>
    </source>
</evidence>
<organism evidence="3">
    <name type="scientific">Acidithiobacillus ferrianus</name>
    <dbReference type="NCBI Taxonomy" id="2678518"/>
    <lineage>
        <taxon>Bacteria</taxon>
        <taxon>Pseudomonadati</taxon>
        <taxon>Pseudomonadota</taxon>
        <taxon>Acidithiobacillia</taxon>
        <taxon>Acidithiobacillales</taxon>
        <taxon>Acidithiobacillaceae</taxon>
        <taxon>Acidithiobacillus</taxon>
    </lineage>
</organism>
<keyword evidence="1" id="KW-0560">Oxidoreductase</keyword>
<evidence type="ECO:0000313" key="3">
    <source>
        <dbReference type="EMBL" id="NDU44004.1"/>
    </source>
</evidence>
<dbReference type="AlphaFoldDB" id="A0A845UJM7"/>
<proteinExistence type="predicted"/>
<name>A0A845UJM7_9PROT</name>
<dbReference type="GO" id="GO:0005737">
    <property type="term" value="C:cytoplasm"/>
    <property type="evidence" value="ECO:0007669"/>
    <property type="project" value="TreeGrafter"/>
</dbReference>